<dbReference type="EMBL" id="KV878587">
    <property type="protein sequence ID" value="OJJ58241.1"/>
    <property type="molecule type" value="Genomic_DNA"/>
</dbReference>
<keyword evidence="2" id="KW-1133">Transmembrane helix</keyword>
<gene>
    <name evidence="3" type="ORF">ASPSYDRAFT_1041997</name>
</gene>
<proteinExistence type="predicted"/>
<name>A0A1L9TFU2_9EURO</name>
<accession>A0A1L9TFU2</accession>
<dbReference type="Proteomes" id="UP000184356">
    <property type="component" value="Unassembled WGS sequence"/>
</dbReference>
<dbReference type="AlphaFoldDB" id="A0A1L9TFU2"/>
<evidence type="ECO:0000313" key="3">
    <source>
        <dbReference type="EMBL" id="OJJ58241.1"/>
    </source>
</evidence>
<evidence type="ECO:0000256" key="1">
    <source>
        <dbReference type="SAM" id="MobiDB-lite"/>
    </source>
</evidence>
<sequence>MDQQPSSLLTPQERSCLSTSRSPPSLVFLCPGPRIMVTDPYVITTHRHEPPGSTPVQCAFQSGVSFRQLFGWTPYIVGPEGVAGMEIAMELRRDDATATATGVQTHQTRPCNLKLDFLKLLHPTEKLFSFLFFFFFPFFYPYFLLPLFLRGAGRASS</sequence>
<keyword evidence="4" id="KW-1185">Reference proteome</keyword>
<dbReference type="VEuPathDB" id="FungiDB:ASPSYDRAFT_1041997"/>
<feature type="transmembrane region" description="Helical" evidence="2">
    <location>
        <begin position="127"/>
        <end position="149"/>
    </location>
</feature>
<reference evidence="4" key="1">
    <citation type="journal article" date="2017" name="Genome Biol.">
        <title>Comparative genomics reveals high biological diversity and specific adaptations in the industrially and medically important fungal genus Aspergillus.</title>
        <authorList>
            <person name="de Vries R.P."/>
            <person name="Riley R."/>
            <person name="Wiebenga A."/>
            <person name="Aguilar-Osorio G."/>
            <person name="Amillis S."/>
            <person name="Uchima C.A."/>
            <person name="Anderluh G."/>
            <person name="Asadollahi M."/>
            <person name="Askin M."/>
            <person name="Barry K."/>
            <person name="Battaglia E."/>
            <person name="Bayram O."/>
            <person name="Benocci T."/>
            <person name="Braus-Stromeyer S.A."/>
            <person name="Caldana C."/>
            <person name="Canovas D."/>
            <person name="Cerqueira G.C."/>
            <person name="Chen F."/>
            <person name="Chen W."/>
            <person name="Choi C."/>
            <person name="Clum A."/>
            <person name="Dos Santos R.A."/>
            <person name="Damasio A.R."/>
            <person name="Diallinas G."/>
            <person name="Emri T."/>
            <person name="Fekete E."/>
            <person name="Flipphi M."/>
            <person name="Freyberg S."/>
            <person name="Gallo A."/>
            <person name="Gournas C."/>
            <person name="Habgood R."/>
            <person name="Hainaut M."/>
            <person name="Harispe M.L."/>
            <person name="Henrissat B."/>
            <person name="Hilden K.S."/>
            <person name="Hope R."/>
            <person name="Hossain A."/>
            <person name="Karabika E."/>
            <person name="Karaffa L."/>
            <person name="Karanyi Z."/>
            <person name="Krasevec N."/>
            <person name="Kuo A."/>
            <person name="Kusch H."/>
            <person name="LaButti K."/>
            <person name="Lagendijk E.L."/>
            <person name="Lapidus A."/>
            <person name="Levasseur A."/>
            <person name="Lindquist E."/>
            <person name="Lipzen A."/>
            <person name="Logrieco A.F."/>
            <person name="MacCabe A."/>
            <person name="Maekelae M.R."/>
            <person name="Malavazi I."/>
            <person name="Melin P."/>
            <person name="Meyer V."/>
            <person name="Mielnichuk N."/>
            <person name="Miskei M."/>
            <person name="Molnar A.P."/>
            <person name="Mule G."/>
            <person name="Ngan C.Y."/>
            <person name="Orejas M."/>
            <person name="Orosz E."/>
            <person name="Ouedraogo J.P."/>
            <person name="Overkamp K.M."/>
            <person name="Park H.-S."/>
            <person name="Perrone G."/>
            <person name="Piumi F."/>
            <person name="Punt P.J."/>
            <person name="Ram A.F."/>
            <person name="Ramon A."/>
            <person name="Rauscher S."/>
            <person name="Record E."/>
            <person name="Riano-Pachon D.M."/>
            <person name="Robert V."/>
            <person name="Roehrig J."/>
            <person name="Ruller R."/>
            <person name="Salamov A."/>
            <person name="Salih N.S."/>
            <person name="Samson R.A."/>
            <person name="Sandor E."/>
            <person name="Sanguinetti M."/>
            <person name="Schuetze T."/>
            <person name="Sepcic K."/>
            <person name="Shelest E."/>
            <person name="Sherlock G."/>
            <person name="Sophianopoulou V."/>
            <person name="Squina F.M."/>
            <person name="Sun H."/>
            <person name="Susca A."/>
            <person name="Todd R.B."/>
            <person name="Tsang A."/>
            <person name="Unkles S.E."/>
            <person name="van de Wiele N."/>
            <person name="van Rossen-Uffink D."/>
            <person name="Oliveira J.V."/>
            <person name="Vesth T.C."/>
            <person name="Visser J."/>
            <person name="Yu J.-H."/>
            <person name="Zhou M."/>
            <person name="Andersen M.R."/>
            <person name="Archer D.B."/>
            <person name="Baker S.E."/>
            <person name="Benoit I."/>
            <person name="Brakhage A.A."/>
            <person name="Braus G.H."/>
            <person name="Fischer R."/>
            <person name="Frisvad J.C."/>
            <person name="Goldman G.H."/>
            <person name="Houbraken J."/>
            <person name="Oakley B."/>
            <person name="Pocsi I."/>
            <person name="Scazzocchio C."/>
            <person name="Seiboth B."/>
            <person name="vanKuyk P.A."/>
            <person name="Wortman J."/>
            <person name="Dyer P.S."/>
            <person name="Grigoriev I.V."/>
        </authorList>
    </citation>
    <scope>NUCLEOTIDE SEQUENCE [LARGE SCALE GENOMIC DNA]</scope>
    <source>
        <strain evidence="4">CBS 593.65</strain>
    </source>
</reference>
<protein>
    <submittedName>
        <fullName evidence="3">Uncharacterized protein</fullName>
    </submittedName>
</protein>
<evidence type="ECO:0000256" key="2">
    <source>
        <dbReference type="SAM" id="Phobius"/>
    </source>
</evidence>
<organism evidence="3 4">
    <name type="scientific">Aspergillus sydowii CBS 593.65</name>
    <dbReference type="NCBI Taxonomy" id="1036612"/>
    <lineage>
        <taxon>Eukaryota</taxon>
        <taxon>Fungi</taxon>
        <taxon>Dikarya</taxon>
        <taxon>Ascomycota</taxon>
        <taxon>Pezizomycotina</taxon>
        <taxon>Eurotiomycetes</taxon>
        <taxon>Eurotiomycetidae</taxon>
        <taxon>Eurotiales</taxon>
        <taxon>Aspergillaceae</taxon>
        <taxon>Aspergillus</taxon>
        <taxon>Aspergillus subgen. Nidulantes</taxon>
    </lineage>
</organism>
<dbReference type="RefSeq" id="XP_040702047.1">
    <property type="nucleotide sequence ID" value="XM_040839790.1"/>
</dbReference>
<dbReference type="GeneID" id="63755863"/>
<keyword evidence="2" id="KW-0812">Transmembrane</keyword>
<evidence type="ECO:0000313" key="4">
    <source>
        <dbReference type="Proteomes" id="UP000184356"/>
    </source>
</evidence>
<feature type="region of interest" description="Disordered" evidence="1">
    <location>
        <begin position="1"/>
        <end position="22"/>
    </location>
</feature>
<keyword evidence="2" id="KW-0472">Membrane</keyword>